<keyword evidence="1" id="KW-0482">Metalloprotease</keyword>
<organism evidence="1 2">
    <name type="scientific">Litorivivens lipolytica</name>
    <dbReference type="NCBI Taxonomy" id="1524264"/>
    <lineage>
        <taxon>Bacteria</taxon>
        <taxon>Pseudomonadati</taxon>
        <taxon>Pseudomonadota</taxon>
        <taxon>Gammaproteobacteria</taxon>
        <taxon>Litorivivens</taxon>
    </lineage>
</organism>
<comment type="caution">
    <text evidence="1">The sequence shown here is derived from an EMBL/GenBank/DDBJ whole genome shotgun (WGS) entry which is preliminary data.</text>
</comment>
<proteinExistence type="predicted"/>
<dbReference type="GO" id="GO:0006508">
    <property type="term" value="P:proteolysis"/>
    <property type="evidence" value="ECO:0007669"/>
    <property type="project" value="UniProtKB-KW"/>
</dbReference>
<name>A0A7W4W3X8_9GAMM</name>
<sequence length="143" mass="16204">MQYISPPSYTKPVSLEMESHWAETILTMHENARVNLNYPNERPTYDFSLRSANAVALADVEKNHISINRILAELNHTEEFVSASVANEIAHLINQERYGDLESFISWGKIVRSLGETPNKTRYKAAGHNNHGHGVMPFVSIKQ</sequence>
<accession>A0A7W4W3X8</accession>
<dbReference type="GO" id="GO:0008237">
    <property type="term" value="F:metallopeptidase activity"/>
    <property type="evidence" value="ECO:0007669"/>
    <property type="project" value="UniProtKB-KW"/>
</dbReference>
<evidence type="ECO:0000313" key="2">
    <source>
        <dbReference type="Proteomes" id="UP000537130"/>
    </source>
</evidence>
<evidence type="ECO:0000313" key="1">
    <source>
        <dbReference type="EMBL" id="MBB3047002.1"/>
    </source>
</evidence>
<keyword evidence="2" id="KW-1185">Reference proteome</keyword>
<gene>
    <name evidence="1" type="ORF">FHR99_001238</name>
</gene>
<keyword evidence="1" id="KW-0645">Protease</keyword>
<dbReference type="RefSeq" id="WP_183409650.1">
    <property type="nucleotide sequence ID" value="NZ_JACHWY010000001.1"/>
</dbReference>
<dbReference type="EMBL" id="JACHWY010000001">
    <property type="protein sequence ID" value="MBB3047002.1"/>
    <property type="molecule type" value="Genomic_DNA"/>
</dbReference>
<protein>
    <submittedName>
        <fullName evidence="1">Putative SprT family Zn-dependent metalloprotease</fullName>
    </submittedName>
</protein>
<dbReference type="AlphaFoldDB" id="A0A7W4W3X8"/>
<keyword evidence="1" id="KW-0378">Hydrolase</keyword>
<dbReference type="Proteomes" id="UP000537130">
    <property type="component" value="Unassembled WGS sequence"/>
</dbReference>
<reference evidence="1 2" key="1">
    <citation type="submission" date="2020-08" db="EMBL/GenBank/DDBJ databases">
        <title>Genomic Encyclopedia of Type Strains, Phase III (KMG-III): the genomes of soil and plant-associated and newly described type strains.</title>
        <authorList>
            <person name="Whitman W."/>
        </authorList>
    </citation>
    <scope>NUCLEOTIDE SEQUENCE [LARGE SCALE GENOMIC DNA]</scope>
    <source>
        <strain evidence="1 2">CECT 8654</strain>
    </source>
</reference>